<keyword evidence="2" id="KW-1185">Reference proteome</keyword>
<evidence type="ECO:0000313" key="1">
    <source>
        <dbReference type="EMBL" id="ACM20940.1"/>
    </source>
</evidence>
<evidence type="ECO:0008006" key="3">
    <source>
        <dbReference type="Google" id="ProtNLM"/>
    </source>
</evidence>
<protein>
    <recommendedName>
        <fullName evidence="3">Helix-turn-helix domain-containing protein</fullName>
    </recommendedName>
</protein>
<gene>
    <name evidence="1" type="ordered locus">Geob_2590</name>
</gene>
<sequence>MAKIIDETSFITAEEAADRLGTTNVQVLMLMRNKSLTGRLSEGEWLVTSESVARWQAAAPEERQLKICTGSCTGCSCS</sequence>
<organism evidence="1 2">
    <name type="scientific">Geotalea daltonii (strain DSM 22248 / JCM 15807 / FRC-32)</name>
    <name type="common">Geobacter daltonii</name>
    <dbReference type="NCBI Taxonomy" id="316067"/>
    <lineage>
        <taxon>Bacteria</taxon>
        <taxon>Pseudomonadati</taxon>
        <taxon>Thermodesulfobacteriota</taxon>
        <taxon>Desulfuromonadia</taxon>
        <taxon>Geobacterales</taxon>
        <taxon>Geobacteraceae</taxon>
        <taxon>Geotalea</taxon>
    </lineage>
</organism>
<dbReference type="STRING" id="316067.Geob_2590"/>
<dbReference type="RefSeq" id="WP_012647669.1">
    <property type="nucleotide sequence ID" value="NC_011979.1"/>
</dbReference>
<accession>B9M0T7</accession>
<name>B9M0T7_GEODF</name>
<dbReference type="HOGENOM" id="CLU_195934_0_0_7"/>
<dbReference type="EMBL" id="CP001390">
    <property type="protein sequence ID" value="ACM20940.1"/>
    <property type="molecule type" value="Genomic_DNA"/>
</dbReference>
<evidence type="ECO:0000313" key="2">
    <source>
        <dbReference type="Proteomes" id="UP000007721"/>
    </source>
</evidence>
<dbReference type="Proteomes" id="UP000007721">
    <property type="component" value="Chromosome"/>
</dbReference>
<proteinExistence type="predicted"/>
<reference evidence="1 2" key="1">
    <citation type="submission" date="2009-01" db="EMBL/GenBank/DDBJ databases">
        <title>Complete sequence of Geobacter sp. FRC-32.</title>
        <authorList>
            <consortium name="US DOE Joint Genome Institute"/>
            <person name="Lucas S."/>
            <person name="Copeland A."/>
            <person name="Lapidus A."/>
            <person name="Glavina del Rio T."/>
            <person name="Dalin E."/>
            <person name="Tice H."/>
            <person name="Bruce D."/>
            <person name="Goodwin L."/>
            <person name="Pitluck S."/>
            <person name="Saunders E."/>
            <person name="Brettin T."/>
            <person name="Detter J.C."/>
            <person name="Han C."/>
            <person name="Larimer F."/>
            <person name="Land M."/>
            <person name="Hauser L."/>
            <person name="Kyrpides N."/>
            <person name="Ovchinnikova G."/>
            <person name="Kostka J."/>
            <person name="Richardson P."/>
        </authorList>
    </citation>
    <scope>NUCLEOTIDE SEQUENCE [LARGE SCALE GENOMIC DNA]</scope>
    <source>
        <strain evidence="2">DSM 22248 / JCM 15807 / FRC-32</strain>
    </source>
</reference>
<dbReference type="OrthoDB" id="5398716at2"/>
<dbReference type="AlphaFoldDB" id="B9M0T7"/>
<dbReference type="KEGG" id="geo:Geob_2590"/>